<accession>A0A2G9I3Y5</accession>
<dbReference type="STRING" id="429701.A0A2G9I3Y5"/>
<feature type="chain" id="PRO_5025084317" description="S-protein homolog" evidence="6">
    <location>
        <begin position="25"/>
        <end position="148"/>
    </location>
</feature>
<dbReference type="PANTHER" id="PTHR31232">
    <property type="match status" value="1"/>
</dbReference>
<keyword evidence="5 6" id="KW-0732">Signal</keyword>
<keyword evidence="8" id="KW-1185">Reference proteome</keyword>
<evidence type="ECO:0000256" key="5">
    <source>
        <dbReference type="ARBA" id="ARBA00022729"/>
    </source>
</evidence>
<dbReference type="EMBL" id="NKXS01000415">
    <property type="protein sequence ID" value="PIN24459.1"/>
    <property type="molecule type" value="Genomic_DNA"/>
</dbReference>
<protein>
    <recommendedName>
        <fullName evidence="6">S-protein homolog</fullName>
    </recommendedName>
</protein>
<sequence>MRHTTVSIPLLLILIWTNHIQVIAQEKVSCPFTEQFNVYIINKLPPNSGSLELHCASGDDDLGTHKLTFGQDFHWKFCESFLANTLYFCHFWWGSKERAFNTFNSKWKERSPTDYLYWEVRSDGFYLAYNRNDAKSFKKYADWQNRKG</sequence>
<dbReference type="InterPro" id="IPR010264">
    <property type="entry name" value="Self-incomp_S1"/>
</dbReference>
<name>A0A2G9I3Y5_9LAMI</name>
<dbReference type="GO" id="GO:0005576">
    <property type="term" value="C:extracellular region"/>
    <property type="evidence" value="ECO:0007669"/>
    <property type="project" value="UniProtKB-SubCell"/>
</dbReference>
<dbReference type="GO" id="GO:0060320">
    <property type="term" value="P:rejection of self pollen"/>
    <property type="evidence" value="ECO:0007669"/>
    <property type="project" value="UniProtKB-KW"/>
</dbReference>
<evidence type="ECO:0000256" key="6">
    <source>
        <dbReference type="RuleBase" id="RU367044"/>
    </source>
</evidence>
<keyword evidence="4 6" id="KW-0964">Secreted</keyword>
<gene>
    <name evidence="7" type="ORF">CDL12_02810</name>
</gene>
<dbReference type="AlphaFoldDB" id="A0A2G9I3Y5"/>
<dbReference type="OrthoDB" id="1848419at2759"/>
<evidence type="ECO:0000256" key="3">
    <source>
        <dbReference type="ARBA" id="ARBA00022471"/>
    </source>
</evidence>
<organism evidence="7 8">
    <name type="scientific">Handroanthus impetiginosus</name>
    <dbReference type="NCBI Taxonomy" id="429701"/>
    <lineage>
        <taxon>Eukaryota</taxon>
        <taxon>Viridiplantae</taxon>
        <taxon>Streptophyta</taxon>
        <taxon>Embryophyta</taxon>
        <taxon>Tracheophyta</taxon>
        <taxon>Spermatophyta</taxon>
        <taxon>Magnoliopsida</taxon>
        <taxon>eudicotyledons</taxon>
        <taxon>Gunneridae</taxon>
        <taxon>Pentapetalae</taxon>
        <taxon>asterids</taxon>
        <taxon>lamiids</taxon>
        <taxon>Lamiales</taxon>
        <taxon>Bignoniaceae</taxon>
        <taxon>Crescentiina</taxon>
        <taxon>Tabebuia alliance</taxon>
        <taxon>Handroanthus</taxon>
    </lineage>
</organism>
<evidence type="ECO:0000313" key="8">
    <source>
        <dbReference type="Proteomes" id="UP000231279"/>
    </source>
</evidence>
<proteinExistence type="inferred from homology"/>
<comment type="similarity">
    <text evidence="2 6">Belongs to the plant self-incompatibility (S1) protein family.</text>
</comment>
<keyword evidence="3 6" id="KW-0713">Self-incompatibility</keyword>
<reference evidence="8" key="1">
    <citation type="journal article" date="2018" name="Gigascience">
        <title>Genome assembly of the Pink Ipe (Handroanthus impetiginosus, Bignoniaceae), a highly valued, ecologically keystone Neotropical timber forest tree.</title>
        <authorList>
            <person name="Silva-Junior O.B."/>
            <person name="Grattapaglia D."/>
            <person name="Novaes E."/>
            <person name="Collevatti R.G."/>
        </authorList>
    </citation>
    <scope>NUCLEOTIDE SEQUENCE [LARGE SCALE GENOMIC DNA]</scope>
    <source>
        <strain evidence="8">cv. UFG-1</strain>
    </source>
</reference>
<evidence type="ECO:0000256" key="4">
    <source>
        <dbReference type="ARBA" id="ARBA00022525"/>
    </source>
</evidence>
<dbReference type="Proteomes" id="UP000231279">
    <property type="component" value="Unassembled WGS sequence"/>
</dbReference>
<comment type="subcellular location">
    <subcellularLocation>
        <location evidence="1 6">Secreted</location>
    </subcellularLocation>
</comment>
<evidence type="ECO:0000256" key="1">
    <source>
        <dbReference type="ARBA" id="ARBA00004613"/>
    </source>
</evidence>
<dbReference type="Pfam" id="PF05938">
    <property type="entry name" value="Self-incomp_S1"/>
    <property type="match status" value="1"/>
</dbReference>
<evidence type="ECO:0000256" key="2">
    <source>
        <dbReference type="ARBA" id="ARBA00005581"/>
    </source>
</evidence>
<comment type="caution">
    <text evidence="7">The sequence shown here is derived from an EMBL/GenBank/DDBJ whole genome shotgun (WGS) entry which is preliminary data.</text>
</comment>
<dbReference type="PANTHER" id="PTHR31232:SF61">
    <property type="entry name" value="S-PROTEIN HOMOLOG"/>
    <property type="match status" value="1"/>
</dbReference>
<feature type="signal peptide" evidence="6">
    <location>
        <begin position="1"/>
        <end position="24"/>
    </location>
</feature>
<evidence type="ECO:0000313" key="7">
    <source>
        <dbReference type="EMBL" id="PIN24459.1"/>
    </source>
</evidence>